<dbReference type="Proteomes" id="UP000567179">
    <property type="component" value="Unassembled WGS sequence"/>
</dbReference>
<reference evidence="3 4" key="1">
    <citation type="journal article" date="2020" name="ISME J.">
        <title>Uncovering the hidden diversity of litter-decomposition mechanisms in mushroom-forming fungi.</title>
        <authorList>
            <person name="Floudas D."/>
            <person name="Bentzer J."/>
            <person name="Ahren D."/>
            <person name="Johansson T."/>
            <person name="Persson P."/>
            <person name="Tunlid A."/>
        </authorList>
    </citation>
    <scope>NUCLEOTIDE SEQUENCE [LARGE SCALE GENOMIC DNA]</scope>
    <source>
        <strain evidence="3 4">CBS 101986</strain>
    </source>
</reference>
<evidence type="ECO:0000256" key="2">
    <source>
        <dbReference type="SAM" id="Phobius"/>
    </source>
</evidence>
<dbReference type="AlphaFoldDB" id="A0A8H5B435"/>
<proteinExistence type="predicted"/>
<feature type="transmembrane region" description="Helical" evidence="2">
    <location>
        <begin position="250"/>
        <end position="270"/>
    </location>
</feature>
<feature type="transmembrane region" description="Helical" evidence="2">
    <location>
        <begin position="139"/>
        <end position="158"/>
    </location>
</feature>
<gene>
    <name evidence="3" type="ORF">D9619_006873</name>
</gene>
<accession>A0A8H5B435</accession>
<feature type="transmembrane region" description="Helical" evidence="2">
    <location>
        <begin position="108"/>
        <end position="127"/>
    </location>
</feature>
<feature type="transmembrane region" description="Helical" evidence="2">
    <location>
        <begin position="52"/>
        <end position="71"/>
    </location>
</feature>
<dbReference type="EMBL" id="JAACJJ010000042">
    <property type="protein sequence ID" value="KAF5316369.1"/>
    <property type="molecule type" value="Genomic_DNA"/>
</dbReference>
<evidence type="ECO:0000313" key="3">
    <source>
        <dbReference type="EMBL" id="KAF5316369.1"/>
    </source>
</evidence>
<feature type="transmembrane region" description="Helical" evidence="2">
    <location>
        <begin position="20"/>
        <end position="40"/>
    </location>
</feature>
<evidence type="ECO:0000256" key="1">
    <source>
        <dbReference type="SAM" id="MobiDB-lite"/>
    </source>
</evidence>
<keyword evidence="2" id="KW-0472">Membrane</keyword>
<feature type="transmembrane region" description="Helical" evidence="2">
    <location>
        <begin position="220"/>
        <end position="244"/>
    </location>
</feature>
<dbReference type="OrthoDB" id="3245627at2759"/>
<comment type="caution">
    <text evidence="3">The sequence shown here is derived from an EMBL/GenBank/DDBJ whole genome shotgun (WGS) entry which is preliminary data.</text>
</comment>
<organism evidence="3 4">
    <name type="scientific">Psilocybe cf. subviscida</name>
    <dbReference type="NCBI Taxonomy" id="2480587"/>
    <lineage>
        <taxon>Eukaryota</taxon>
        <taxon>Fungi</taxon>
        <taxon>Dikarya</taxon>
        <taxon>Basidiomycota</taxon>
        <taxon>Agaricomycotina</taxon>
        <taxon>Agaricomycetes</taxon>
        <taxon>Agaricomycetidae</taxon>
        <taxon>Agaricales</taxon>
        <taxon>Agaricineae</taxon>
        <taxon>Strophariaceae</taxon>
        <taxon>Psilocybe</taxon>
    </lineage>
</organism>
<feature type="transmembrane region" description="Helical" evidence="2">
    <location>
        <begin position="178"/>
        <end position="199"/>
    </location>
</feature>
<sequence length="368" mass="40743">MPPSLPGEAEQKFVLEGVMLSLFAYGVEFVIFIQCIMALQSGANQRRGFPRWILLTYTTVMFLLGTAYIMANTSYKILAYTTHRNFPGGPAQWININYSSPTTFSANVFAVLSSWGADALLLYRCFVIYSSSFKPLRPVLFLPVLLFIGELICGILLLVQVSHAPITIWNTINLGLPYFTITTVCNITITVCIATPLLLHRRRLLRAFGKRNEYTKPYTSAASILIESSALYAAVATIFIGFYARNNPASHLFLAVLSQVQVIAPFLVILRVANRKSWSSTTNEELTAISVTNNTNGNQSHAQRSILSSRGRPTTVQQGEFIQFEVHTTTTVKHDRSPSPAGQSGIDTPPKVDDEDYIPGGRVTPLHE</sequence>
<protein>
    <submittedName>
        <fullName evidence="3">Uncharacterized protein</fullName>
    </submittedName>
</protein>
<name>A0A8H5B435_9AGAR</name>
<keyword evidence="4" id="KW-1185">Reference proteome</keyword>
<evidence type="ECO:0000313" key="4">
    <source>
        <dbReference type="Proteomes" id="UP000567179"/>
    </source>
</evidence>
<keyword evidence="2" id="KW-1133">Transmembrane helix</keyword>
<feature type="region of interest" description="Disordered" evidence="1">
    <location>
        <begin position="329"/>
        <end position="368"/>
    </location>
</feature>
<keyword evidence="2" id="KW-0812">Transmembrane</keyword>
<feature type="region of interest" description="Disordered" evidence="1">
    <location>
        <begin position="290"/>
        <end position="311"/>
    </location>
</feature>